<dbReference type="OrthoDB" id="4319884at2"/>
<keyword evidence="4" id="KW-0342">GTP-binding</keyword>
<evidence type="ECO:0000256" key="1">
    <source>
        <dbReference type="ARBA" id="ARBA00005290"/>
    </source>
</evidence>
<evidence type="ECO:0000256" key="3">
    <source>
        <dbReference type="ARBA" id="ARBA00022801"/>
    </source>
</evidence>
<dbReference type="GO" id="GO:0016787">
    <property type="term" value="F:hydrolase activity"/>
    <property type="evidence" value="ECO:0007669"/>
    <property type="project" value="UniProtKB-KW"/>
</dbReference>
<dbReference type="Pfam" id="PF03029">
    <property type="entry name" value="ATP_bind_1"/>
    <property type="match status" value="1"/>
</dbReference>
<gene>
    <name evidence="5" type="ORF">D8I35_17790</name>
</gene>
<reference evidence="5 6" key="1">
    <citation type="submission" date="2018-10" db="EMBL/GenBank/DDBJ databases">
        <title>Draft genome of Cortibacter populi DSM10536.</title>
        <authorList>
            <person name="Bernier A.-M."/>
            <person name="Bernard K."/>
        </authorList>
    </citation>
    <scope>NUCLEOTIDE SEQUENCE [LARGE SCALE GENOMIC DNA]</scope>
    <source>
        <strain evidence="5 6">DSM 105136</strain>
    </source>
</reference>
<dbReference type="InterPro" id="IPR004130">
    <property type="entry name" value="Gpn"/>
</dbReference>
<evidence type="ECO:0000313" key="5">
    <source>
        <dbReference type="EMBL" id="RMX03024.1"/>
    </source>
</evidence>
<dbReference type="InterPro" id="IPR027417">
    <property type="entry name" value="P-loop_NTPase"/>
</dbReference>
<dbReference type="AlphaFoldDB" id="A0A3M6QIX9"/>
<accession>A0A3M6QIX9</accession>
<evidence type="ECO:0000256" key="2">
    <source>
        <dbReference type="ARBA" id="ARBA00022741"/>
    </source>
</evidence>
<keyword evidence="3" id="KW-0378">Hydrolase</keyword>
<sequence>MEWNIAVLGSVGSGKTTAIRAISDIEVVDTDVRASDEETLALKETTTVAMDMGVMDLGNGDRLRLHGAPGQDRFDFMWEILLEQAKGAVIFLDHSRPDPRADLNAYIEAVHAQKGGTDFPVVIGITHADDAETRSLDIYQRYFAERSACTCSLCHPPILWCDAREQQDVAVLLVVMTALLESFHRYPSSLLHERMHVLTGTQA</sequence>
<dbReference type="CDD" id="cd00882">
    <property type="entry name" value="Ras_like_GTPase"/>
    <property type="match status" value="1"/>
</dbReference>
<dbReference type="Gene3D" id="3.40.50.300">
    <property type="entry name" value="P-loop containing nucleotide triphosphate hydrolases"/>
    <property type="match status" value="1"/>
</dbReference>
<name>A0A3M6QIX9_9BURK</name>
<dbReference type="InterPro" id="IPR052705">
    <property type="entry name" value="Gliding_Motility_GTPase"/>
</dbReference>
<keyword evidence="6" id="KW-1185">Reference proteome</keyword>
<keyword evidence="2" id="KW-0547">Nucleotide-binding</keyword>
<dbReference type="PANTHER" id="PTHR42708:SF1">
    <property type="entry name" value="GLIDING MOTILITY PROTEIN MGLA"/>
    <property type="match status" value="1"/>
</dbReference>
<proteinExistence type="inferred from homology"/>
<organism evidence="5 6">
    <name type="scientific">Corticibacter populi</name>
    <dbReference type="NCBI Taxonomy" id="1550736"/>
    <lineage>
        <taxon>Bacteria</taxon>
        <taxon>Pseudomonadati</taxon>
        <taxon>Pseudomonadota</taxon>
        <taxon>Betaproteobacteria</taxon>
        <taxon>Burkholderiales</taxon>
        <taxon>Comamonadaceae</taxon>
        <taxon>Corticibacter</taxon>
    </lineage>
</organism>
<evidence type="ECO:0000256" key="4">
    <source>
        <dbReference type="ARBA" id="ARBA00023134"/>
    </source>
</evidence>
<dbReference type="GO" id="GO:0005525">
    <property type="term" value="F:GTP binding"/>
    <property type="evidence" value="ECO:0007669"/>
    <property type="project" value="UniProtKB-KW"/>
</dbReference>
<evidence type="ECO:0000313" key="6">
    <source>
        <dbReference type="Proteomes" id="UP000278006"/>
    </source>
</evidence>
<dbReference type="RefSeq" id="WP_122231800.1">
    <property type="nucleotide sequence ID" value="NZ_RDQO01000007.1"/>
</dbReference>
<dbReference type="PANTHER" id="PTHR42708">
    <property type="entry name" value="ATP/GTP-BINDING PROTEIN-RELATED"/>
    <property type="match status" value="1"/>
</dbReference>
<dbReference type="EMBL" id="RDQO01000007">
    <property type="protein sequence ID" value="RMX03024.1"/>
    <property type="molecule type" value="Genomic_DNA"/>
</dbReference>
<dbReference type="SUPFAM" id="SSF52540">
    <property type="entry name" value="P-loop containing nucleoside triphosphate hydrolases"/>
    <property type="match status" value="1"/>
</dbReference>
<dbReference type="Proteomes" id="UP000278006">
    <property type="component" value="Unassembled WGS sequence"/>
</dbReference>
<comment type="caution">
    <text evidence="5">The sequence shown here is derived from an EMBL/GenBank/DDBJ whole genome shotgun (WGS) entry which is preliminary data.</text>
</comment>
<protein>
    <submittedName>
        <fullName evidence="5">GTP-binding protein</fullName>
    </submittedName>
</protein>
<comment type="similarity">
    <text evidence="1">Belongs to the GPN-loop GTPase family.</text>
</comment>